<dbReference type="InterPro" id="IPR025971">
    <property type="entry name" value="LppP/LprE"/>
</dbReference>
<comment type="caution">
    <text evidence="6">The sequence shown here is derived from an EMBL/GenBank/DDBJ whole genome shotgun (WGS) entry which is preliminary data.</text>
</comment>
<accession>A0A0C1YAW6</accession>
<evidence type="ECO:0000313" key="6">
    <source>
        <dbReference type="EMBL" id="NEV69924.1"/>
    </source>
</evidence>
<dbReference type="EMBL" id="JTHE02000003">
    <property type="protein sequence ID" value="NEV69924.1"/>
    <property type="molecule type" value="Genomic_DNA"/>
</dbReference>
<reference evidence="6" key="2">
    <citation type="journal article" date="2015" name="Genome Announc.">
        <title>Draft Genome Sequence of Filamentous Marine Cyanobacterium Lyngbya confervoides Strain BDU141951.</title>
        <authorList>
            <person name="Chandrababunaidu M.M."/>
            <person name="Sen D."/>
            <person name="Tripathy S."/>
        </authorList>
    </citation>
    <scope>NUCLEOTIDE SEQUENCE</scope>
    <source>
        <strain evidence="6">BDU141951</strain>
    </source>
</reference>
<evidence type="ECO:0000256" key="1">
    <source>
        <dbReference type="ARBA" id="ARBA00022475"/>
    </source>
</evidence>
<evidence type="ECO:0000256" key="2">
    <source>
        <dbReference type="ARBA" id="ARBA00022729"/>
    </source>
</evidence>
<evidence type="ECO:0000256" key="4">
    <source>
        <dbReference type="ARBA" id="ARBA00023139"/>
    </source>
</evidence>
<reference evidence="6" key="3">
    <citation type="submission" date="2020-02" db="EMBL/GenBank/DDBJ databases">
        <authorList>
            <person name="Sarangi A.N."/>
            <person name="Ghosh S."/>
            <person name="Mukherjee M."/>
            <person name="Tripathy S."/>
        </authorList>
    </citation>
    <scope>NUCLEOTIDE SEQUENCE</scope>
    <source>
        <strain evidence="6">BDU141951</strain>
    </source>
</reference>
<organism evidence="6">
    <name type="scientific">Lyngbya confervoides BDU141951</name>
    <dbReference type="NCBI Taxonomy" id="1574623"/>
    <lineage>
        <taxon>Bacteria</taxon>
        <taxon>Bacillati</taxon>
        <taxon>Cyanobacteriota</taxon>
        <taxon>Cyanophyceae</taxon>
        <taxon>Oscillatoriophycideae</taxon>
        <taxon>Oscillatoriales</taxon>
        <taxon>Microcoleaceae</taxon>
        <taxon>Lyngbya</taxon>
    </lineage>
</organism>
<reference evidence="6" key="1">
    <citation type="submission" date="2014-11" db="EMBL/GenBank/DDBJ databases">
        <authorList>
            <person name="Malar M.C."/>
            <person name="Sen D."/>
            <person name="Tripathy S."/>
        </authorList>
    </citation>
    <scope>NUCLEOTIDE SEQUENCE</scope>
    <source>
        <strain evidence="6">BDU141951</strain>
    </source>
</reference>
<protein>
    <submittedName>
        <fullName evidence="6">LppP/LprE family lipoprotein</fullName>
    </submittedName>
</protein>
<keyword evidence="4" id="KW-0564">Palmitate</keyword>
<evidence type="ECO:0000256" key="5">
    <source>
        <dbReference type="ARBA" id="ARBA00023288"/>
    </source>
</evidence>
<keyword evidence="3" id="KW-0472">Membrane</keyword>
<evidence type="ECO:0000256" key="3">
    <source>
        <dbReference type="ARBA" id="ARBA00023136"/>
    </source>
</evidence>
<name>A0A0C1YAW6_9CYAN</name>
<keyword evidence="5 6" id="KW-0449">Lipoprotein</keyword>
<gene>
    <name evidence="6" type="ORF">QQ91_022790</name>
</gene>
<proteinExistence type="predicted"/>
<sequence>MNFSASTLAVAGALTLGASLLAPGAIAQTTQDGTWLDEETNWNVPGAPIPLAPELEYSNLSECERTFRSPRLYEDALVEAAGWTLTGPAYIFGDTTLVMGMANADGMCRPFSYQAFVFVDGDFAGTLSPNLMDSRTDGSLYDVRLYNDGSIDAFFNRYAPEDALCCASAESRIFYNIESTDDGPLLVPQFPADTTDRPSP</sequence>
<keyword evidence="2" id="KW-0732">Signal</keyword>
<dbReference type="AlphaFoldDB" id="A0A0C1YAW6"/>
<keyword evidence="1" id="KW-1003">Cell membrane</keyword>
<dbReference type="Pfam" id="PF14041">
    <property type="entry name" value="Lipoprotein_21"/>
    <property type="match status" value="1"/>
</dbReference>